<reference evidence="9 10" key="1">
    <citation type="journal article" date="2019" name="Front. Genet.">
        <title>Whole-Genome Sequencing of the Opportunistic Yeast Pathogen Candida inconspicua Uncovers Its Hybrid Origin.</title>
        <authorList>
            <person name="Mixao V."/>
            <person name="Hansen A.P."/>
            <person name="Saus E."/>
            <person name="Boekhout T."/>
            <person name="Lass-Florl C."/>
            <person name="Gabaldon T."/>
        </authorList>
    </citation>
    <scope>NUCLEOTIDE SEQUENCE [LARGE SCALE GENOMIC DNA]</scope>
    <source>
        <strain evidence="9 10">CBS 180</strain>
    </source>
</reference>
<dbReference type="InterPro" id="IPR019605">
    <property type="entry name" value="Misato_II_tubulin-like"/>
</dbReference>
<dbReference type="InterPro" id="IPR029209">
    <property type="entry name" value="DML1/Misato_tubulin"/>
</dbReference>
<dbReference type="GO" id="GO:0005739">
    <property type="term" value="C:mitochondrion"/>
    <property type="evidence" value="ECO:0007669"/>
    <property type="project" value="UniProtKB-SubCell"/>
</dbReference>
<dbReference type="AlphaFoldDB" id="A0A4T0X0A2"/>
<evidence type="ECO:0000259" key="7">
    <source>
        <dbReference type="Pfam" id="PF10644"/>
    </source>
</evidence>
<dbReference type="Pfam" id="PF14881">
    <property type="entry name" value="Tubulin_3"/>
    <property type="match status" value="1"/>
</dbReference>
<dbReference type="EMBL" id="SELW01000541">
    <property type="protein sequence ID" value="TID22580.1"/>
    <property type="molecule type" value="Genomic_DNA"/>
</dbReference>
<keyword evidence="10" id="KW-1185">Reference proteome</keyword>
<dbReference type="SUPFAM" id="SSF52490">
    <property type="entry name" value="Tubulin nucleotide-binding domain-like"/>
    <property type="match status" value="1"/>
</dbReference>
<keyword evidence="6" id="KW-0496">Mitochondrion</keyword>
<organism evidence="9 10">
    <name type="scientific">Pichia inconspicua</name>
    <dbReference type="NCBI Taxonomy" id="52247"/>
    <lineage>
        <taxon>Eukaryota</taxon>
        <taxon>Fungi</taxon>
        <taxon>Dikarya</taxon>
        <taxon>Ascomycota</taxon>
        <taxon>Saccharomycotina</taxon>
        <taxon>Pichiomycetes</taxon>
        <taxon>Pichiales</taxon>
        <taxon>Pichiaceae</taxon>
        <taxon>Pichia</taxon>
    </lineage>
</organism>
<evidence type="ECO:0000256" key="2">
    <source>
        <dbReference type="ARBA" id="ARBA00004173"/>
    </source>
</evidence>
<dbReference type="PANTHER" id="PTHR13391">
    <property type="entry name" value="MITOCHONDRIAL DISTRIBUTION REGULATOR MISATO"/>
    <property type="match status" value="1"/>
</dbReference>
<comment type="function">
    <text evidence="1">Involved in the partitioning of the mitochondrial organelle and mitochondrial DNA (mtDNA) inheritance.</text>
</comment>
<name>A0A4T0X0A2_9ASCO</name>
<evidence type="ECO:0000313" key="10">
    <source>
        <dbReference type="Proteomes" id="UP000307173"/>
    </source>
</evidence>
<comment type="subcellular location">
    <subcellularLocation>
        <location evidence="2">Mitochondrion</location>
    </subcellularLocation>
</comment>
<accession>A0A4T0X0A2</accession>
<feature type="domain" description="DML1/Misato tubulin" evidence="8">
    <location>
        <begin position="101"/>
        <end position="243"/>
    </location>
</feature>
<dbReference type="OrthoDB" id="271881at2759"/>
<sequence length="345" mass="38800">MTSVVLSFSQHANQLATHFNNTQNDRFLKDPQNRLPLRHISIKTIDKKSISNIYPRSILYDYANGTGHLDPFVYFENHEPIEAAETISTGPKITKNEHNPCFWSDFAEVSYKPEYILTNPQYNYDPETFESIGKSGSGSFMTHQQGIDAFTHISAFNHASDEVIRKLLEDSDTVSNLNSLVNLETGWSGVCTETLRQVIDDHFNGHGTYVTVWSIQKSNKDLNIDKISKIVDFANLNVAATVQFNSDMIGTPYERTKKYAVPFDFVANSDNVDTVFNQLTNGLPKFVDYISVHEENLGIFKEGEGQILSSVKVKSSETGLDEEATLAITSSLKDDFKRIITCNIT</sequence>
<evidence type="ECO:0000259" key="8">
    <source>
        <dbReference type="Pfam" id="PF14881"/>
    </source>
</evidence>
<evidence type="ECO:0000256" key="3">
    <source>
        <dbReference type="ARBA" id="ARBA00008507"/>
    </source>
</evidence>
<dbReference type="GO" id="GO:0007005">
    <property type="term" value="P:mitochondrion organization"/>
    <property type="evidence" value="ECO:0007669"/>
    <property type="project" value="InterPro"/>
</dbReference>
<evidence type="ECO:0000256" key="4">
    <source>
        <dbReference type="ARBA" id="ARBA00014097"/>
    </source>
</evidence>
<evidence type="ECO:0000256" key="5">
    <source>
        <dbReference type="ARBA" id="ARBA00022030"/>
    </source>
</evidence>
<protein>
    <recommendedName>
        <fullName evidence="4">Protein DML1</fullName>
    </recommendedName>
    <alternativeName>
        <fullName evidence="5">Protein dml1</fullName>
    </alternativeName>
</protein>
<evidence type="ECO:0000256" key="6">
    <source>
        <dbReference type="ARBA" id="ARBA00023128"/>
    </source>
</evidence>
<comment type="similarity">
    <text evidence="3">Belongs to the misato family.</text>
</comment>
<dbReference type="InterPro" id="IPR049942">
    <property type="entry name" value="DML1/Misato"/>
</dbReference>
<evidence type="ECO:0000313" key="9">
    <source>
        <dbReference type="EMBL" id="TID22580.1"/>
    </source>
</evidence>
<proteinExistence type="inferred from homology"/>
<dbReference type="Pfam" id="PF10644">
    <property type="entry name" value="Misat_Tub_SegII"/>
    <property type="match status" value="1"/>
</dbReference>
<evidence type="ECO:0000256" key="1">
    <source>
        <dbReference type="ARBA" id="ARBA00003757"/>
    </source>
</evidence>
<comment type="caution">
    <text evidence="9">The sequence shown here is derived from an EMBL/GenBank/DDBJ whole genome shotgun (WGS) entry which is preliminary data.</text>
</comment>
<dbReference type="Proteomes" id="UP000307173">
    <property type="component" value="Unassembled WGS sequence"/>
</dbReference>
<dbReference type="PANTHER" id="PTHR13391:SF0">
    <property type="entry name" value="PROTEIN MISATO HOMOLOG 1"/>
    <property type="match status" value="1"/>
</dbReference>
<dbReference type="InterPro" id="IPR036525">
    <property type="entry name" value="Tubulin/FtsZ_GTPase_sf"/>
</dbReference>
<gene>
    <name evidence="9" type="ORF">CANINC_003355</name>
</gene>
<feature type="domain" description="Misato Segment II tubulin-like" evidence="7">
    <location>
        <begin position="4"/>
        <end position="99"/>
    </location>
</feature>